<gene>
    <name evidence="1" type="ORF">IW19_11550</name>
</gene>
<organism evidence="1 2">
    <name type="scientific">Flavobacterium reichenbachii</name>
    <dbReference type="NCBI Taxonomy" id="362418"/>
    <lineage>
        <taxon>Bacteria</taxon>
        <taxon>Pseudomonadati</taxon>
        <taxon>Bacteroidota</taxon>
        <taxon>Flavobacteriia</taxon>
        <taxon>Flavobacteriales</taxon>
        <taxon>Flavobacteriaceae</taxon>
        <taxon>Flavobacterium</taxon>
    </lineage>
</organism>
<dbReference type="OrthoDB" id="9132821at2"/>
<name>A0A085ZNW0_9FLAO</name>
<proteinExistence type="predicted"/>
<evidence type="ECO:0000313" key="2">
    <source>
        <dbReference type="Proteomes" id="UP000028715"/>
    </source>
</evidence>
<dbReference type="RefSeq" id="WP_035684261.1">
    <property type="nucleotide sequence ID" value="NZ_JPRL01000001.1"/>
</dbReference>
<dbReference type="EMBL" id="JPRL01000001">
    <property type="protein sequence ID" value="KFF06124.1"/>
    <property type="molecule type" value="Genomic_DNA"/>
</dbReference>
<sequence>MAVIIKTNNPLELLSLIKQEISSKNIENWSYDCDGDFTHTSDQWKSKAWFIPAIRPGELRFGILANKKFKMTDKIYGVYHGRFTEMLLLNFDNKFSNAIATSQKTEPDNF</sequence>
<dbReference type="Proteomes" id="UP000028715">
    <property type="component" value="Unassembled WGS sequence"/>
</dbReference>
<reference evidence="1 2" key="1">
    <citation type="submission" date="2014-07" db="EMBL/GenBank/DDBJ databases">
        <title>Genome of Flavobacterium reichenbachii LMG 25512.</title>
        <authorList>
            <person name="Stropko S.J."/>
            <person name="Pipes S.E."/>
            <person name="Newman J.D."/>
        </authorList>
    </citation>
    <scope>NUCLEOTIDE SEQUENCE [LARGE SCALE GENOMIC DNA]</scope>
    <source>
        <strain evidence="1 2">LMG 25512</strain>
    </source>
</reference>
<dbReference type="AlphaFoldDB" id="A0A085ZNW0"/>
<evidence type="ECO:0000313" key="1">
    <source>
        <dbReference type="EMBL" id="KFF06124.1"/>
    </source>
</evidence>
<accession>A0A085ZNW0</accession>
<dbReference type="eggNOG" id="ENOG502ZH1F">
    <property type="taxonomic scope" value="Bacteria"/>
</dbReference>
<comment type="caution">
    <text evidence="1">The sequence shown here is derived from an EMBL/GenBank/DDBJ whole genome shotgun (WGS) entry which is preliminary data.</text>
</comment>
<keyword evidence="2" id="KW-1185">Reference proteome</keyword>
<protein>
    <submittedName>
        <fullName evidence="1">Uncharacterized protein</fullName>
    </submittedName>
</protein>